<organism evidence="4 5">
    <name type="scientific">Thermocatellispora tengchongensis</name>
    <dbReference type="NCBI Taxonomy" id="1073253"/>
    <lineage>
        <taxon>Bacteria</taxon>
        <taxon>Bacillati</taxon>
        <taxon>Actinomycetota</taxon>
        <taxon>Actinomycetes</taxon>
        <taxon>Streptosporangiales</taxon>
        <taxon>Streptosporangiaceae</taxon>
        <taxon>Thermocatellispora</taxon>
    </lineage>
</organism>
<dbReference type="SUPFAM" id="SSF49764">
    <property type="entry name" value="HSP20-like chaperones"/>
    <property type="match status" value="1"/>
</dbReference>
<comment type="similarity">
    <text evidence="1 2">Belongs to the small heat shock protein (HSP20) family.</text>
</comment>
<gene>
    <name evidence="4" type="ORF">HNP84_007284</name>
</gene>
<dbReference type="EMBL" id="JACHGN010000019">
    <property type="protein sequence ID" value="MBB5137532.1"/>
    <property type="molecule type" value="Genomic_DNA"/>
</dbReference>
<accession>A0A840PEC9</accession>
<evidence type="ECO:0000313" key="4">
    <source>
        <dbReference type="EMBL" id="MBB5137532.1"/>
    </source>
</evidence>
<dbReference type="Proteomes" id="UP000578449">
    <property type="component" value="Unassembled WGS sequence"/>
</dbReference>
<comment type="caution">
    <text evidence="4">The sequence shown here is derived from an EMBL/GenBank/DDBJ whole genome shotgun (WGS) entry which is preliminary data.</text>
</comment>
<evidence type="ECO:0000259" key="3">
    <source>
        <dbReference type="PROSITE" id="PS01031"/>
    </source>
</evidence>
<dbReference type="PROSITE" id="PS01031">
    <property type="entry name" value="SHSP"/>
    <property type="match status" value="1"/>
</dbReference>
<sequence length="143" mass="15945">MALLSRRDRGRTAPVRWGFPEIMDWLESPLAGFGSLAPAIRIEEFVAGGRYVVRAELPGVDPDKDVEITVGDGMLDIRAERTSETKEEHRSEFRYGSLRRSVMLPRGANEEDVKASYTDGVLEVSVGLEEEKQPGRRIAVEKG</sequence>
<dbReference type="InterPro" id="IPR002068">
    <property type="entry name" value="A-crystallin/Hsp20_dom"/>
</dbReference>
<dbReference type="InterPro" id="IPR008978">
    <property type="entry name" value="HSP20-like_chaperone"/>
</dbReference>
<evidence type="ECO:0000256" key="1">
    <source>
        <dbReference type="PROSITE-ProRule" id="PRU00285"/>
    </source>
</evidence>
<evidence type="ECO:0000256" key="2">
    <source>
        <dbReference type="RuleBase" id="RU003616"/>
    </source>
</evidence>
<protein>
    <submittedName>
        <fullName evidence="4">HSP20 family molecular chaperone IbpA</fullName>
    </submittedName>
</protein>
<dbReference type="Pfam" id="PF00011">
    <property type="entry name" value="HSP20"/>
    <property type="match status" value="1"/>
</dbReference>
<dbReference type="CDD" id="cd06464">
    <property type="entry name" value="ACD_sHsps-like"/>
    <property type="match status" value="1"/>
</dbReference>
<dbReference type="RefSeq" id="WP_185054443.1">
    <property type="nucleotide sequence ID" value="NZ_BAABIX010000038.1"/>
</dbReference>
<keyword evidence="5" id="KW-1185">Reference proteome</keyword>
<name>A0A840PEC9_9ACTN</name>
<dbReference type="Gene3D" id="2.60.40.790">
    <property type="match status" value="1"/>
</dbReference>
<reference evidence="4 5" key="1">
    <citation type="submission" date="2020-08" db="EMBL/GenBank/DDBJ databases">
        <title>Genomic Encyclopedia of Type Strains, Phase IV (KMG-IV): sequencing the most valuable type-strain genomes for metagenomic binning, comparative biology and taxonomic classification.</title>
        <authorList>
            <person name="Goeker M."/>
        </authorList>
    </citation>
    <scope>NUCLEOTIDE SEQUENCE [LARGE SCALE GENOMIC DNA]</scope>
    <source>
        <strain evidence="4 5">DSM 45615</strain>
    </source>
</reference>
<dbReference type="AlphaFoldDB" id="A0A840PEC9"/>
<dbReference type="InterPro" id="IPR031107">
    <property type="entry name" value="Small_HSP"/>
</dbReference>
<dbReference type="PANTHER" id="PTHR11527">
    <property type="entry name" value="HEAT-SHOCK PROTEIN 20 FAMILY MEMBER"/>
    <property type="match status" value="1"/>
</dbReference>
<evidence type="ECO:0000313" key="5">
    <source>
        <dbReference type="Proteomes" id="UP000578449"/>
    </source>
</evidence>
<feature type="domain" description="SHSP" evidence="3">
    <location>
        <begin position="31"/>
        <end position="143"/>
    </location>
</feature>
<proteinExistence type="inferred from homology"/>